<protein>
    <submittedName>
        <fullName evidence="5">Transcriptional regulator</fullName>
    </submittedName>
</protein>
<keyword evidence="1" id="KW-0805">Transcription regulation</keyword>
<evidence type="ECO:0000256" key="2">
    <source>
        <dbReference type="ARBA" id="ARBA00023125"/>
    </source>
</evidence>
<dbReference type="GO" id="GO:0043565">
    <property type="term" value="F:sequence-specific DNA binding"/>
    <property type="evidence" value="ECO:0007669"/>
    <property type="project" value="InterPro"/>
</dbReference>
<evidence type="ECO:0000256" key="3">
    <source>
        <dbReference type="ARBA" id="ARBA00023163"/>
    </source>
</evidence>
<evidence type="ECO:0000313" key="6">
    <source>
        <dbReference type="Proteomes" id="UP000887097"/>
    </source>
</evidence>
<feature type="domain" description="HTH araC/xylS-type" evidence="4">
    <location>
        <begin position="197"/>
        <end position="295"/>
    </location>
</feature>
<sequence length="295" mass="34518">MVKAKKQILIQDTEFKKAKNWEGSVCLDDDLLLSDQINKAPMPSEPRKMNFILIGLCTKGKISYRMDTEELVVHAGELLVVSERHVIDGYKCSDNMEGLCIMMSVNFFHEIIKSVHDVSSLFVFARMQPVMKLEADEIATFTEYFQFIKQKISDNHNHFRKDLIRTLMLAMFYDVGNVIYRVKNFDESLLRSEKVFTRFLKMVEENCKRERRVSWYAQQLNITPKYLSTAVKRISGRTAVEWIENYVTMELRVLLKNSTKSIKEITEELNFPNQSFLGKYFKEHVGMTPSAYRKS</sequence>
<dbReference type="PROSITE" id="PS01124">
    <property type="entry name" value="HTH_ARAC_FAMILY_2"/>
    <property type="match status" value="1"/>
</dbReference>
<dbReference type="RefSeq" id="WP_013064609.1">
    <property type="nucleotide sequence ID" value="NZ_BPTT01000001.1"/>
</dbReference>
<dbReference type="InterPro" id="IPR037923">
    <property type="entry name" value="HTH-like"/>
</dbReference>
<dbReference type="EMBL" id="BPTT01000001">
    <property type="protein sequence ID" value="GJG34766.1"/>
    <property type="molecule type" value="Genomic_DNA"/>
</dbReference>
<dbReference type="SUPFAM" id="SSF46689">
    <property type="entry name" value="Homeodomain-like"/>
    <property type="match status" value="1"/>
</dbReference>
<dbReference type="GeneID" id="31501893"/>
<keyword evidence="3" id="KW-0804">Transcription</keyword>
<name>A0AA37I3R7_XYLRU</name>
<dbReference type="Gene3D" id="1.10.10.60">
    <property type="entry name" value="Homeodomain-like"/>
    <property type="match status" value="1"/>
</dbReference>
<dbReference type="OMA" id="YLCRYFK"/>
<proteinExistence type="predicted"/>
<accession>A0AA37I3R7</accession>
<dbReference type="AlphaFoldDB" id="A0AA37I3R7"/>
<dbReference type="Proteomes" id="UP000887097">
    <property type="component" value="Unassembled WGS sequence"/>
</dbReference>
<evidence type="ECO:0000313" key="5">
    <source>
        <dbReference type="EMBL" id="GJG34766.1"/>
    </source>
</evidence>
<dbReference type="Pfam" id="PF12833">
    <property type="entry name" value="HTH_18"/>
    <property type="match status" value="1"/>
</dbReference>
<dbReference type="GO" id="GO:0003700">
    <property type="term" value="F:DNA-binding transcription factor activity"/>
    <property type="evidence" value="ECO:0007669"/>
    <property type="project" value="InterPro"/>
</dbReference>
<keyword evidence="2" id="KW-0238">DNA-binding</keyword>
<comment type="caution">
    <text evidence="5">The sequence shown here is derived from an EMBL/GenBank/DDBJ whole genome shotgun (WGS) entry which is preliminary data.</text>
</comment>
<dbReference type="InterPro" id="IPR009057">
    <property type="entry name" value="Homeodomain-like_sf"/>
</dbReference>
<evidence type="ECO:0000256" key="1">
    <source>
        <dbReference type="ARBA" id="ARBA00023015"/>
    </source>
</evidence>
<evidence type="ECO:0000259" key="4">
    <source>
        <dbReference type="PROSITE" id="PS01124"/>
    </source>
</evidence>
<dbReference type="SMART" id="SM00342">
    <property type="entry name" value="HTH_ARAC"/>
    <property type="match status" value="1"/>
</dbReference>
<dbReference type="PANTHER" id="PTHR43280:SF32">
    <property type="entry name" value="TRANSCRIPTIONAL REGULATORY PROTEIN"/>
    <property type="match status" value="1"/>
</dbReference>
<organism evidence="5 6">
    <name type="scientific">Xylanibacter ruminicola</name>
    <name type="common">Prevotella ruminicola</name>
    <dbReference type="NCBI Taxonomy" id="839"/>
    <lineage>
        <taxon>Bacteria</taxon>
        <taxon>Pseudomonadati</taxon>
        <taxon>Bacteroidota</taxon>
        <taxon>Bacteroidia</taxon>
        <taxon>Bacteroidales</taxon>
        <taxon>Prevotellaceae</taxon>
        <taxon>Xylanibacter</taxon>
    </lineage>
</organism>
<gene>
    <name evidence="5" type="ORF">PRMUPPPA20_28750</name>
</gene>
<dbReference type="InterPro" id="IPR018060">
    <property type="entry name" value="HTH_AraC"/>
</dbReference>
<dbReference type="PANTHER" id="PTHR43280">
    <property type="entry name" value="ARAC-FAMILY TRANSCRIPTIONAL REGULATOR"/>
    <property type="match status" value="1"/>
</dbReference>
<reference evidence="5" key="1">
    <citation type="submission" date="2021-08" db="EMBL/GenBank/DDBJ databases">
        <title>Prevotella lacticifex sp. nov., isolated from rumen of cow.</title>
        <authorList>
            <person name="Shinkai T."/>
            <person name="Ikeyama N."/>
            <person name="Kumagai M."/>
            <person name="Ohmori H."/>
            <person name="Sakamoto M."/>
            <person name="Ohkuma M."/>
            <person name="Mitsumori M."/>
        </authorList>
    </citation>
    <scope>NUCLEOTIDE SEQUENCE</scope>
    <source>
        <strain evidence="5">JCM 8259</strain>
    </source>
</reference>
<dbReference type="SUPFAM" id="SSF51215">
    <property type="entry name" value="Regulatory protein AraC"/>
    <property type="match status" value="1"/>
</dbReference>